<gene>
    <name evidence="1" type="ORF">CAY53_07015</name>
</gene>
<dbReference type="KEGG" id="deo:CAY53_07015"/>
<dbReference type="Proteomes" id="UP000239867">
    <property type="component" value="Chromosome"/>
</dbReference>
<accession>A0A2L1GNK4</accession>
<proteinExistence type="predicted"/>
<dbReference type="OrthoDB" id="5430587at2"/>
<evidence type="ECO:0000313" key="2">
    <source>
        <dbReference type="Proteomes" id="UP000239867"/>
    </source>
</evidence>
<evidence type="ECO:0008006" key="3">
    <source>
        <dbReference type="Google" id="ProtNLM"/>
    </source>
</evidence>
<name>A0A2L1GNK4_9BACT</name>
<reference evidence="1 2" key="1">
    <citation type="journal article" date="2018" name="MBio">
        <title>Insights into the evolution of host association through the isolation and characterization of a novel human periodontal pathobiont, Desulfobulbus oralis.</title>
        <authorList>
            <person name="Cross K.L."/>
            <person name="Chirania P."/>
            <person name="Xiong W."/>
            <person name="Beall C.J."/>
            <person name="Elkins J.G."/>
            <person name="Giannone R.J."/>
            <person name="Griffen A.L."/>
            <person name="Guss A.M."/>
            <person name="Hettich R.L."/>
            <person name="Joshi S.S."/>
            <person name="Mokrzan E.M."/>
            <person name="Martin R.K."/>
            <person name="Zhulin I.B."/>
            <person name="Leys E.J."/>
            <person name="Podar M."/>
        </authorList>
    </citation>
    <scope>NUCLEOTIDE SEQUENCE [LARGE SCALE GENOMIC DNA]</scope>
    <source>
        <strain evidence="1 2">ORNL</strain>
    </source>
</reference>
<dbReference type="AlphaFoldDB" id="A0A2L1GNK4"/>
<protein>
    <recommendedName>
        <fullName evidence="3">DUF2332 domain-containing protein</fullName>
    </recommendedName>
</protein>
<sequence>MDADFSKRRARLLARFEAQARFCKAASPLYHRLFTLLGERLAQDAAFAAWILEAAAGRSSFDVPLLVLAGLHFQVLSRRPEARELAAYYPSVGGPAPATAPGLGPTLFATLDALRDELAAFIATRPVQTNEGARGLCWLLPATYTGWKSAHLVELGASAGLNLAADGRRYELSLQGGGLQVFGLGREDAFAVQGEGDFAPPATGVPPQILSRSGCDLAPLALADSAKRAYLAAFVWADQPARLQALKAGISALLQASSHSPLSFEACRLPEELPAYLAGLGRLAAPCILFNSYITMYLPDRGRGLAPLVARWARAQPHPVLWLQWEHLRGDHAPKAPVPGWLAWQVDLWQNGRHGHWHLAWVHPHGSRVCWLPALAPWRDFWS</sequence>
<keyword evidence="2" id="KW-1185">Reference proteome</keyword>
<dbReference type="EMBL" id="CP021255">
    <property type="protein sequence ID" value="AVD71249.1"/>
    <property type="molecule type" value="Genomic_DNA"/>
</dbReference>
<dbReference type="InterPro" id="IPR011200">
    <property type="entry name" value="UCP012608"/>
</dbReference>
<dbReference type="Pfam" id="PF10094">
    <property type="entry name" value="DUF2332"/>
    <property type="match status" value="1"/>
</dbReference>
<evidence type="ECO:0000313" key="1">
    <source>
        <dbReference type="EMBL" id="AVD71249.1"/>
    </source>
</evidence>
<organism evidence="1 2">
    <name type="scientific">Desulfobulbus oralis</name>
    <dbReference type="NCBI Taxonomy" id="1986146"/>
    <lineage>
        <taxon>Bacteria</taxon>
        <taxon>Pseudomonadati</taxon>
        <taxon>Thermodesulfobacteriota</taxon>
        <taxon>Desulfobulbia</taxon>
        <taxon>Desulfobulbales</taxon>
        <taxon>Desulfobulbaceae</taxon>
        <taxon>Desulfobulbus</taxon>
    </lineage>
</organism>